<reference evidence="1 2" key="1">
    <citation type="submission" date="2016-10" db="EMBL/GenBank/DDBJ databases">
        <title>Genome sequence of Streptomyces sp. MUSC 1.</title>
        <authorList>
            <person name="Lee L.-H."/>
            <person name="Ser H.-L."/>
            <person name="Law J.W.-F."/>
        </authorList>
    </citation>
    <scope>NUCLEOTIDE SEQUENCE [LARGE SCALE GENOMIC DNA]</scope>
    <source>
        <strain evidence="1 2">MUSC 1</strain>
    </source>
</reference>
<dbReference type="Gene3D" id="3.50.50.60">
    <property type="entry name" value="FAD/NAD(P)-binding domain"/>
    <property type="match status" value="1"/>
</dbReference>
<evidence type="ECO:0008006" key="3">
    <source>
        <dbReference type="Google" id="ProtNLM"/>
    </source>
</evidence>
<dbReference type="SUPFAM" id="SSF51905">
    <property type="entry name" value="FAD/NAD(P)-binding domain"/>
    <property type="match status" value="1"/>
</dbReference>
<evidence type="ECO:0000313" key="2">
    <source>
        <dbReference type="Proteomes" id="UP000179642"/>
    </source>
</evidence>
<evidence type="ECO:0000313" key="1">
    <source>
        <dbReference type="EMBL" id="OIK01638.1"/>
    </source>
</evidence>
<protein>
    <recommendedName>
        <fullName evidence="3">FAD-binding domain-containing protein</fullName>
    </recommendedName>
</protein>
<accession>A0A1S2Q691</accession>
<keyword evidence="2" id="KW-1185">Reference proteome</keyword>
<sequence>MGHGDDLLDHLYRNDPGSAEAVRAASALWQDQEVRRGEETVYLGRYGYSIARASLLDILARRAAELGVDVQHRRKVDDLAEFAEADLIVACDGASSRVRQLHGDHFGTRLEVGRNPYIWLGTDKVFPRFTFAFEPTPADRRAGPRSARMWVDG</sequence>
<proteinExistence type="predicted"/>
<dbReference type="InterPro" id="IPR036188">
    <property type="entry name" value="FAD/NAD-bd_sf"/>
</dbReference>
<comment type="caution">
    <text evidence="1">The sequence shown here is derived from an EMBL/GenBank/DDBJ whole genome shotgun (WGS) entry which is preliminary data.</text>
</comment>
<name>A0A1S2Q691_9ACTN</name>
<organism evidence="1 2">
    <name type="scientific">Streptomyces monashensis</name>
    <dbReference type="NCBI Taxonomy" id="1678012"/>
    <lineage>
        <taxon>Bacteria</taxon>
        <taxon>Bacillati</taxon>
        <taxon>Actinomycetota</taxon>
        <taxon>Actinomycetes</taxon>
        <taxon>Kitasatosporales</taxon>
        <taxon>Streptomycetaceae</taxon>
        <taxon>Streptomyces</taxon>
    </lineage>
</organism>
<dbReference type="Proteomes" id="UP000179642">
    <property type="component" value="Unassembled WGS sequence"/>
</dbReference>
<dbReference type="EMBL" id="MLYO01000043">
    <property type="protein sequence ID" value="OIK01638.1"/>
    <property type="molecule type" value="Genomic_DNA"/>
</dbReference>
<gene>
    <name evidence="1" type="ORF">BIV23_25780</name>
</gene>
<dbReference type="AlphaFoldDB" id="A0A1S2Q691"/>
<dbReference type="RefSeq" id="WP_071383352.1">
    <property type="nucleotide sequence ID" value="NZ_MLYO01000043.1"/>
</dbReference>
<dbReference type="OrthoDB" id="3169239at2"/>